<organism evidence="1 2">
    <name type="scientific">Racocetra persica</name>
    <dbReference type="NCBI Taxonomy" id="160502"/>
    <lineage>
        <taxon>Eukaryota</taxon>
        <taxon>Fungi</taxon>
        <taxon>Fungi incertae sedis</taxon>
        <taxon>Mucoromycota</taxon>
        <taxon>Glomeromycotina</taxon>
        <taxon>Glomeromycetes</taxon>
        <taxon>Diversisporales</taxon>
        <taxon>Gigasporaceae</taxon>
        <taxon>Racocetra</taxon>
    </lineage>
</organism>
<comment type="caution">
    <text evidence="1">The sequence shown here is derived from an EMBL/GenBank/DDBJ whole genome shotgun (WGS) entry which is preliminary data.</text>
</comment>
<sequence>LYFVKTISGSKKYVHGNAAYRTNNNEEEFRELTYKRFIASQKSLITELEKNFIVLIVGRYILEDTEYLTLIQTIPISISDKIKLTSDNLSHGPLLLFYSAPVVSNSYFLDNEHGIESLLLSRKLYNGVNSHKNVESQLPTSNRIILAMNPLLKAQTKENAVAQIKNTKPIVQDNTNDTDTLPQDNINNDNTLLQDNSNSTIQPTLIE</sequence>
<accession>A0ACA9P6P6</accession>
<name>A0ACA9P6P6_9GLOM</name>
<dbReference type="Proteomes" id="UP000789920">
    <property type="component" value="Unassembled WGS sequence"/>
</dbReference>
<evidence type="ECO:0000313" key="1">
    <source>
        <dbReference type="EMBL" id="CAG8695058.1"/>
    </source>
</evidence>
<keyword evidence="2" id="KW-1185">Reference proteome</keyword>
<protein>
    <submittedName>
        <fullName evidence="1">4645_t:CDS:1</fullName>
    </submittedName>
</protein>
<gene>
    <name evidence="1" type="ORF">RPERSI_LOCUS9739</name>
</gene>
<evidence type="ECO:0000313" key="2">
    <source>
        <dbReference type="Proteomes" id="UP000789920"/>
    </source>
</evidence>
<feature type="non-terminal residue" evidence="1">
    <location>
        <position position="1"/>
    </location>
</feature>
<dbReference type="EMBL" id="CAJVQC010018645">
    <property type="protein sequence ID" value="CAG8695058.1"/>
    <property type="molecule type" value="Genomic_DNA"/>
</dbReference>
<reference evidence="1" key="1">
    <citation type="submission" date="2021-06" db="EMBL/GenBank/DDBJ databases">
        <authorList>
            <person name="Kallberg Y."/>
            <person name="Tangrot J."/>
            <person name="Rosling A."/>
        </authorList>
    </citation>
    <scope>NUCLEOTIDE SEQUENCE</scope>
    <source>
        <strain evidence="1">MA461A</strain>
    </source>
</reference>
<proteinExistence type="predicted"/>